<comment type="caution">
    <text evidence="1">The sequence shown here is derived from an EMBL/GenBank/DDBJ whole genome shotgun (WGS) entry which is preliminary data.</text>
</comment>
<reference evidence="1" key="1">
    <citation type="journal article" date="2020" name="mSystems">
        <title>Genome- and Community-Level Interaction Insights into Carbon Utilization and Element Cycling Functions of Hydrothermarchaeota in Hydrothermal Sediment.</title>
        <authorList>
            <person name="Zhou Z."/>
            <person name="Liu Y."/>
            <person name="Xu W."/>
            <person name="Pan J."/>
            <person name="Luo Z.H."/>
            <person name="Li M."/>
        </authorList>
    </citation>
    <scope>NUCLEOTIDE SEQUENCE [LARGE SCALE GENOMIC DNA]</scope>
    <source>
        <strain evidence="1">SpSt-500</strain>
    </source>
</reference>
<evidence type="ECO:0000313" key="1">
    <source>
        <dbReference type="EMBL" id="HGT46424.1"/>
    </source>
</evidence>
<dbReference type="EMBL" id="DSVI01000001">
    <property type="protein sequence ID" value="HGT46424.1"/>
    <property type="molecule type" value="Genomic_DNA"/>
</dbReference>
<sequence>MKNLSLLPLIIFLLFGFLSVSVFPQVINTELNALVENADIILTGKVSEKNSYWNNHKTRIYTDVVIQTDENLKGNYTGETIRIVTAGGEVGEIGEMYSHTPRFKDNEEVLLFIKKDNKNNSYKILEGENGKISLIENKITGEKVTSSNKKISTLKKEIKDYVNKKTQQN</sequence>
<organism evidence="1">
    <name type="scientific">Ignavibacterium album</name>
    <dbReference type="NCBI Taxonomy" id="591197"/>
    <lineage>
        <taxon>Bacteria</taxon>
        <taxon>Pseudomonadati</taxon>
        <taxon>Ignavibacteriota</taxon>
        <taxon>Ignavibacteria</taxon>
        <taxon>Ignavibacteriales</taxon>
        <taxon>Ignavibacteriaceae</taxon>
        <taxon>Ignavibacterium</taxon>
    </lineage>
</organism>
<name>A0A832DHY3_9BACT</name>
<dbReference type="AlphaFoldDB" id="A0A832DHY3"/>
<proteinExistence type="predicted"/>
<protein>
    <submittedName>
        <fullName evidence="1">Uncharacterized protein</fullName>
    </submittedName>
</protein>
<gene>
    <name evidence="1" type="ORF">ENS56_00100</name>
</gene>
<accession>A0A832DHY3</accession>